<organism evidence="1 2">
    <name type="scientific">Beauveria bassiana</name>
    <name type="common">White muscardine disease fungus</name>
    <name type="synonym">Tritirachium shiotae</name>
    <dbReference type="NCBI Taxonomy" id="176275"/>
    <lineage>
        <taxon>Eukaryota</taxon>
        <taxon>Fungi</taxon>
        <taxon>Dikarya</taxon>
        <taxon>Ascomycota</taxon>
        <taxon>Pezizomycotina</taxon>
        <taxon>Sordariomycetes</taxon>
        <taxon>Hypocreomycetidae</taxon>
        <taxon>Hypocreales</taxon>
        <taxon>Cordycipitaceae</taxon>
        <taxon>Beauveria</taxon>
    </lineage>
</organism>
<reference evidence="1 2" key="1">
    <citation type="journal article" date="2016" name="Appl. Microbiol. Biotechnol.">
        <title>Characterization of T-DNA insertion mutants with decreased virulence in the entomopathogenic fungus Beauveria bassiana JEF-007.</title>
        <authorList>
            <person name="Kim S."/>
            <person name="Lee S.J."/>
            <person name="Nai Y.S."/>
            <person name="Yu J.S."/>
            <person name="Lee M.R."/>
            <person name="Yang Y.T."/>
            <person name="Kim J.S."/>
        </authorList>
    </citation>
    <scope>NUCLEOTIDE SEQUENCE [LARGE SCALE GENOMIC DNA]</scope>
    <source>
        <strain evidence="1 2">JEF-007</strain>
    </source>
</reference>
<evidence type="ECO:0000313" key="1">
    <source>
        <dbReference type="EMBL" id="PMB65712.1"/>
    </source>
</evidence>
<dbReference type="GO" id="GO:0003676">
    <property type="term" value="F:nucleic acid binding"/>
    <property type="evidence" value="ECO:0007669"/>
    <property type="project" value="InterPro"/>
</dbReference>
<proteinExistence type="predicted"/>
<dbReference type="EMBL" id="MRVG01000009">
    <property type="protein sequence ID" value="PMB65712.1"/>
    <property type="molecule type" value="Genomic_DNA"/>
</dbReference>
<gene>
    <name evidence="1" type="ORF">BM221_007909</name>
</gene>
<dbReference type="InterPro" id="IPR035979">
    <property type="entry name" value="RBD_domain_sf"/>
</dbReference>
<accession>A0A2N6NEN2</accession>
<comment type="caution">
    <text evidence="1">The sequence shown here is derived from an EMBL/GenBank/DDBJ whole genome shotgun (WGS) entry which is preliminary data.</text>
</comment>
<dbReference type="Proteomes" id="UP000235728">
    <property type="component" value="Unassembled WGS sequence"/>
</dbReference>
<dbReference type="AlphaFoldDB" id="A0A2N6NEN2"/>
<protein>
    <submittedName>
        <fullName evidence="1">Uncharacterized protein</fullName>
    </submittedName>
</protein>
<evidence type="ECO:0000313" key="2">
    <source>
        <dbReference type="Proteomes" id="UP000235728"/>
    </source>
</evidence>
<sequence length="116" mass="13724">MELKFELDAKFEQDTRSYRDKRRLLVIKNISYKVPCADFKQACREKLIKPDDLKPPAICFLWQAADRNTDTNLHRGRVEVGFGDRASVIRAEKELLDWEFRGRKVQVERAARRRVS</sequence>
<dbReference type="SUPFAM" id="SSF54928">
    <property type="entry name" value="RNA-binding domain, RBD"/>
    <property type="match status" value="1"/>
</dbReference>
<name>A0A2N6NEN2_BEABA</name>